<evidence type="ECO:0000313" key="8">
    <source>
        <dbReference type="EMBL" id="MCM2374840.1"/>
    </source>
</evidence>
<comment type="function">
    <text evidence="6">Catalyzes the formation of acetyl phosphate from acetate and ATP. Can also catalyze the reverse reaction.</text>
</comment>
<keyword evidence="6" id="KW-0460">Magnesium</keyword>
<dbReference type="PIRSF" id="PIRSF000722">
    <property type="entry name" value="Acetate_prop_kin"/>
    <property type="match status" value="1"/>
</dbReference>
<keyword evidence="4 6" id="KW-0418">Kinase</keyword>
<evidence type="ECO:0000256" key="7">
    <source>
        <dbReference type="RuleBase" id="RU003835"/>
    </source>
</evidence>
<dbReference type="PANTHER" id="PTHR21060">
    <property type="entry name" value="ACETATE KINASE"/>
    <property type="match status" value="1"/>
</dbReference>
<dbReference type="InterPro" id="IPR043129">
    <property type="entry name" value="ATPase_NBD"/>
</dbReference>
<name>A0ABT0UDM8_9BACT</name>
<feature type="binding site" evidence="6">
    <location>
        <begin position="316"/>
        <end position="320"/>
    </location>
    <ligand>
        <name>ATP</name>
        <dbReference type="ChEBI" id="CHEBI:30616"/>
    </ligand>
</feature>
<accession>A0ABT0UDM8</accession>
<evidence type="ECO:0000256" key="1">
    <source>
        <dbReference type="ARBA" id="ARBA00008748"/>
    </source>
</evidence>
<dbReference type="EMBL" id="JAMQBK010000104">
    <property type="protein sequence ID" value="MCM2374840.1"/>
    <property type="molecule type" value="Genomic_DNA"/>
</dbReference>
<dbReference type="PROSITE" id="PS01076">
    <property type="entry name" value="ACETATE_KINASE_2"/>
    <property type="match status" value="1"/>
</dbReference>
<comment type="cofactor">
    <cofactor evidence="6">
        <name>Mg(2+)</name>
        <dbReference type="ChEBI" id="CHEBI:18420"/>
    </cofactor>
    <cofactor evidence="6">
        <name>Mn(2+)</name>
        <dbReference type="ChEBI" id="CHEBI:29035"/>
    </cofactor>
    <text evidence="6">Mg(2+). Can also accept Mn(2+).</text>
</comment>
<dbReference type="Pfam" id="PF00871">
    <property type="entry name" value="Acetate_kinase"/>
    <property type="match status" value="1"/>
</dbReference>
<dbReference type="Gene3D" id="3.30.420.40">
    <property type="match status" value="2"/>
</dbReference>
<comment type="similarity">
    <text evidence="1 6 7">Belongs to the acetokinase family.</text>
</comment>
<evidence type="ECO:0000256" key="6">
    <source>
        <dbReference type="HAMAP-Rule" id="MF_00020"/>
    </source>
</evidence>
<comment type="catalytic activity">
    <reaction evidence="6">
        <text>acetate + ATP = acetyl phosphate + ADP</text>
        <dbReference type="Rhea" id="RHEA:11352"/>
        <dbReference type="ChEBI" id="CHEBI:22191"/>
        <dbReference type="ChEBI" id="CHEBI:30089"/>
        <dbReference type="ChEBI" id="CHEBI:30616"/>
        <dbReference type="ChEBI" id="CHEBI:456216"/>
        <dbReference type="EC" id="2.7.2.1"/>
    </reaction>
</comment>
<keyword evidence="6" id="KW-0963">Cytoplasm</keyword>
<evidence type="ECO:0000256" key="2">
    <source>
        <dbReference type="ARBA" id="ARBA00022679"/>
    </source>
</evidence>
<evidence type="ECO:0000313" key="9">
    <source>
        <dbReference type="Proteomes" id="UP001202961"/>
    </source>
</evidence>
<dbReference type="NCBIfam" id="TIGR00016">
    <property type="entry name" value="ackA"/>
    <property type="match status" value="1"/>
</dbReference>
<keyword evidence="6" id="KW-0479">Metal-binding</keyword>
<feature type="site" description="Transition state stabilizer" evidence="6">
    <location>
        <position position="227"/>
    </location>
</feature>
<dbReference type="SUPFAM" id="SSF53067">
    <property type="entry name" value="Actin-like ATPase domain"/>
    <property type="match status" value="2"/>
</dbReference>
<feature type="binding site" evidence="6">
    <location>
        <position position="78"/>
    </location>
    <ligand>
        <name>substrate</name>
    </ligand>
</feature>
<organism evidence="8 9">
    <name type="scientific">Aporhodopirellula aestuarii</name>
    <dbReference type="NCBI Taxonomy" id="2950107"/>
    <lineage>
        <taxon>Bacteria</taxon>
        <taxon>Pseudomonadati</taxon>
        <taxon>Planctomycetota</taxon>
        <taxon>Planctomycetia</taxon>
        <taxon>Pirellulales</taxon>
        <taxon>Pirellulaceae</taxon>
        <taxon>Aporhodopirellula</taxon>
    </lineage>
</organism>
<evidence type="ECO:0000256" key="3">
    <source>
        <dbReference type="ARBA" id="ARBA00022741"/>
    </source>
</evidence>
<dbReference type="Proteomes" id="UP001202961">
    <property type="component" value="Unassembled WGS sequence"/>
</dbReference>
<gene>
    <name evidence="6" type="primary">ackA</name>
    <name evidence="8" type="ORF">NB063_29815</name>
</gene>
<dbReference type="InterPro" id="IPR000890">
    <property type="entry name" value="Aliphatic_acid_kin_short-chain"/>
</dbReference>
<dbReference type="RefSeq" id="WP_250933063.1">
    <property type="nucleotide sequence ID" value="NZ_JAMQBK010000104.1"/>
</dbReference>
<reference evidence="8 9" key="1">
    <citation type="journal article" date="2022" name="Syst. Appl. Microbiol.">
        <title>Rhodopirellula aestuarii sp. nov., a novel member of the genus Rhodopirellula isolated from brackish sediments collected in the Tagus River estuary, Portugal.</title>
        <authorList>
            <person name="Vitorino I.R."/>
            <person name="Klimek D."/>
            <person name="Calusinska M."/>
            <person name="Lobo-da-Cunha A."/>
            <person name="Vasconcelos V."/>
            <person name="Lage O.M."/>
        </authorList>
    </citation>
    <scope>NUCLEOTIDE SEQUENCE [LARGE SCALE GENOMIC DNA]</scope>
    <source>
        <strain evidence="8 9">ICT_H3.1</strain>
    </source>
</reference>
<feature type="binding site" evidence="6">
    <location>
        <begin position="268"/>
        <end position="270"/>
    </location>
    <ligand>
        <name>ATP</name>
        <dbReference type="ChEBI" id="CHEBI:30616"/>
    </ligand>
</feature>
<dbReference type="PRINTS" id="PR00471">
    <property type="entry name" value="ACETATEKNASE"/>
</dbReference>
<feature type="binding site" evidence="6">
    <location>
        <begin position="194"/>
        <end position="198"/>
    </location>
    <ligand>
        <name>ATP</name>
        <dbReference type="ChEBI" id="CHEBI:30616"/>
    </ligand>
</feature>
<dbReference type="GO" id="GO:0008776">
    <property type="term" value="F:acetate kinase activity"/>
    <property type="evidence" value="ECO:0007669"/>
    <property type="project" value="UniProtKB-EC"/>
</dbReference>
<protein>
    <recommendedName>
        <fullName evidence="6">Acetate kinase</fullName>
        <ecNumber evidence="6">2.7.2.1</ecNumber>
    </recommendedName>
    <alternativeName>
        <fullName evidence="6">Acetokinase</fullName>
    </alternativeName>
</protein>
<evidence type="ECO:0000256" key="4">
    <source>
        <dbReference type="ARBA" id="ARBA00022777"/>
    </source>
</evidence>
<comment type="subunit">
    <text evidence="6">Homodimer.</text>
</comment>
<dbReference type="InterPro" id="IPR023865">
    <property type="entry name" value="Aliphatic_acid_kinase_CS"/>
</dbReference>
<feature type="site" description="Transition state stabilizer" evidence="6">
    <location>
        <position position="167"/>
    </location>
</feature>
<feature type="binding site" evidence="6">
    <location>
        <position position="372"/>
    </location>
    <ligand>
        <name>Mg(2+)</name>
        <dbReference type="ChEBI" id="CHEBI:18420"/>
    </ligand>
</feature>
<dbReference type="InterPro" id="IPR004372">
    <property type="entry name" value="Ac/propionate_kinase"/>
</dbReference>
<comment type="subcellular location">
    <subcellularLocation>
        <location evidence="6">Cytoplasm</location>
    </subcellularLocation>
</comment>
<keyword evidence="9" id="KW-1185">Reference proteome</keyword>
<evidence type="ECO:0000256" key="5">
    <source>
        <dbReference type="ARBA" id="ARBA00022840"/>
    </source>
</evidence>
<feature type="binding site" evidence="6">
    <location>
        <position position="7"/>
    </location>
    <ligand>
        <name>Mg(2+)</name>
        <dbReference type="ChEBI" id="CHEBI:18420"/>
    </ligand>
</feature>
<keyword evidence="3 6" id="KW-0547">Nucleotide-binding</keyword>
<comment type="pathway">
    <text evidence="6">Metabolic intermediate biosynthesis; acetyl-CoA biosynthesis; acetyl-CoA from acetate: step 1/2.</text>
</comment>
<dbReference type="HAMAP" id="MF_00020">
    <property type="entry name" value="Acetate_kinase"/>
    <property type="match status" value="1"/>
</dbReference>
<comment type="caution">
    <text evidence="8">The sequence shown here is derived from an EMBL/GenBank/DDBJ whole genome shotgun (WGS) entry which is preliminary data.</text>
</comment>
<feature type="active site" description="Proton donor/acceptor" evidence="6">
    <location>
        <position position="135"/>
    </location>
</feature>
<proteinExistence type="inferred from homology"/>
<keyword evidence="5 6" id="KW-0067">ATP-binding</keyword>
<dbReference type="PANTHER" id="PTHR21060:SF15">
    <property type="entry name" value="ACETATE KINASE-RELATED"/>
    <property type="match status" value="1"/>
</dbReference>
<sequence>MNILVFNVGSTTLKYACVEVSTGERLYEGLVDRIGQVGGDAPDHLSAARCVLEQAGLLPSTGKTAPSDAPKLSAIAHRIVQGGDSYPTPTIVNADVLEHLKALDSLAPLHNPSARSVVAAIDSLGVPLPQVLVFDTAYFSTLQPSAYRYAIPESIYNAHGIRKYGFHGTSHRFVTRLAIERLGLKSPARVISLHLGGGASATASIDGVAVDTSMGMTPLEGLVMATRCGDMDPSVPLHLIRSAGMSADDVDRLLNKESGLVGLCGEADMRAILSRREAGDSAAHLAIEIYVRRIQKTIGSYLAILGGLDALIFTAGVGEHAVKIRELVTTPLSHLGITIDPSVNESPELIDSVADISHRSATVRTLIVATNEELAIARESAQLIAQE</sequence>
<keyword evidence="2 6" id="KW-0808">Transferase</keyword>
<feature type="binding site" evidence="6">
    <location>
        <position position="14"/>
    </location>
    <ligand>
        <name>ATP</name>
        <dbReference type="ChEBI" id="CHEBI:30616"/>
    </ligand>
</feature>
<dbReference type="EC" id="2.7.2.1" evidence="6"/>